<dbReference type="RefSeq" id="WP_102551192.1">
    <property type="nucleotide sequence ID" value="NZ_MCZF01000027.1"/>
</dbReference>
<dbReference type="InterPro" id="IPR012931">
    <property type="entry name" value="TraG_N_Proteobacteria"/>
</dbReference>
<name>A0A2N7JWQ8_VIBSP</name>
<feature type="transmembrane region" description="Helical" evidence="1">
    <location>
        <begin position="65"/>
        <end position="86"/>
    </location>
</feature>
<sequence length="536" mass="59479">MITQDLLNLTLLSQGWFIANQLWQLMNDSGFTVFVFLLIVMNIWLEVLQEGADEGNKATLAMNRVVAQWISAGLVLILGVVPVIPLSMSTLTFNQNVSQQCGAYITNGSSDNNHTLVDGQAIQAPILWALMHALAQGFNTAMVSSVPCEGDITRTVLDLDNAHITSPILKQEVQMFYEQCYTRAKLALNTAGREGKVKEEAFDTANWIAGKTFFQARPNAPFSSYTTLQTREPVFDFPFNAERDTPKQTQYNKNADIDKRRTYPMCDEWWETREKDPRTITKPAGLKFRLYVDLAHNYPGVTEDIIHNRGVFERLIFGETTREERLDMYLERVLSPSNQKNRGSISKGYGQRIDGNLAANTIGAVNIAAGTASLAVGQALAGPIFFIVRESLPMIQAILMAVLVIAAPIVSLIGLFRVGVLMSLLITYFGLVTLTFWWDLGMWMESNLLESIYKAHATVNPVSQLASNIVTMTSNVIDDGILSMTLMVYYVAITSVWLGLLGYAGYKTSAVGMDNFANQIGEGTKRGVDEIKSKIM</sequence>
<keyword evidence="1" id="KW-1133">Transmembrane helix</keyword>
<feature type="domain" description="TraG N-terminal Proteobacteria" evidence="2">
    <location>
        <begin position="15"/>
        <end position="510"/>
    </location>
</feature>
<dbReference type="Pfam" id="PF07916">
    <property type="entry name" value="TraG_N"/>
    <property type="match status" value="1"/>
</dbReference>
<evidence type="ECO:0000256" key="1">
    <source>
        <dbReference type="SAM" id="Phobius"/>
    </source>
</evidence>
<gene>
    <name evidence="3" type="ORF">BCT54_17845</name>
</gene>
<keyword evidence="1" id="KW-0812">Transmembrane</keyword>
<protein>
    <recommendedName>
        <fullName evidence="2">TraG N-terminal Proteobacteria domain-containing protein</fullName>
    </recommendedName>
</protein>
<feature type="transmembrane region" description="Helical" evidence="1">
    <location>
        <begin position="394"/>
        <end position="413"/>
    </location>
</feature>
<evidence type="ECO:0000313" key="3">
    <source>
        <dbReference type="EMBL" id="PMM64279.1"/>
    </source>
</evidence>
<evidence type="ECO:0000259" key="2">
    <source>
        <dbReference type="Pfam" id="PF07916"/>
    </source>
</evidence>
<comment type="caution">
    <text evidence="3">The sequence shown here is derived from an EMBL/GenBank/DDBJ whole genome shotgun (WGS) entry which is preliminary data.</text>
</comment>
<dbReference type="Proteomes" id="UP000235533">
    <property type="component" value="Unassembled WGS sequence"/>
</dbReference>
<feature type="transmembrane region" description="Helical" evidence="1">
    <location>
        <begin position="25"/>
        <end position="45"/>
    </location>
</feature>
<organism evidence="3 4">
    <name type="scientific">Vibrio splendidus</name>
    <dbReference type="NCBI Taxonomy" id="29497"/>
    <lineage>
        <taxon>Bacteria</taxon>
        <taxon>Pseudomonadati</taxon>
        <taxon>Pseudomonadota</taxon>
        <taxon>Gammaproteobacteria</taxon>
        <taxon>Vibrionales</taxon>
        <taxon>Vibrionaceae</taxon>
        <taxon>Vibrio</taxon>
    </lineage>
</organism>
<evidence type="ECO:0000313" key="4">
    <source>
        <dbReference type="Proteomes" id="UP000235533"/>
    </source>
</evidence>
<feature type="transmembrane region" description="Helical" evidence="1">
    <location>
        <begin position="487"/>
        <end position="506"/>
    </location>
</feature>
<feature type="transmembrane region" description="Helical" evidence="1">
    <location>
        <begin position="362"/>
        <end position="388"/>
    </location>
</feature>
<reference evidence="4" key="1">
    <citation type="submission" date="2016-07" db="EMBL/GenBank/DDBJ databases">
        <title>Nontailed viruses are major unrecognized killers of bacteria in the ocean.</title>
        <authorList>
            <person name="Kauffman K."/>
            <person name="Hussain F."/>
            <person name="Yang J."/>
            <person name="Arevalo P."/>
            <person name="Brown J."/>
            <person name="Cutler M."/>
            <person name="Kelly L."/>
            <person name="Polz M.F."/>
        </authorList>
    </citation>
    <scope>NUCLEOTIDE SEQUENCE [LARGE SCALE GENOMIC DNA]</scope>
    <source>
        <strain evidence="4">10N.261.48.B5</strain>
    </source>
</reference>
<feature type="transmembrane region" description="Helical" evidence="1">
    <location>
        <begin position="420"/>
        <end position="438"/>
    </location>
</feature>
<dbReference type="EMBL" id="MCZF01000027">
    <property type="protein sequence ID" value="PMM64279.1"/>
    <property type="molecule type" value="Genomic_DNA"/>
</dbReference>
<keyword evidence="1" id="KW-0472">Membrane</keyword>
<dbReference type="AlphaFoldDB" id="A0A2N7JWQ8"/>
<accession>A0A2N7JWQ8</accession>
<proteinExistence type="predicted"/>